<gene>
    <name evidence="1" type="ORF">BpHYR1_033323</name>
</gene>
<dbReference type="Proteomes" id="UP000276133">
    <property type="component" value="Unassembled WGS sequence"/>
</dbReference>
<name>A0A3M7PKE3_BRAPC</name>
<sequence length="76" mass="8837">MFLSNRSDITPDFLDLGGFFQGISLTDERGIRLFQLLFDKSSKNYVKTDIIMRKNNIKIAYKKVFVNKVTKVDKDT</sequence>
<dbReference type="AlphaFoldDB" id="A0A3M7PKE3"/>
<comment type="caution">
    <text evidence="1">The sequence shown here is derived from an EMBL/GenBank/DDBJ whole genome shotgun (WGS) entry which is preliminary data.</text>
</comment>
<proteinExistence type="predicted"/>
<feature type="non-terminal residue" evidence="1">
    <location>
        <position position="76"/>
    </location>
</feature>
<organism evidence="1 2">
    <name type="scientific">Brachionus plicatilis</name>
    <name type="common">Marine rotifer</name>
    <name type="synonym">Brachionus muelleri</name>
    <dbReference type="NCBI Taxonomy" id="10195"/>
    <lineage>
        <taxon>Eukaryota</taxon>
        <taxon>Metazoa</taxon>
        <taxon>Spiralia</taxon>
        <taxon>Gnathifera</taxon>
        <taxon>Rotifera</taxon>
        <taxon>Eurotatoria</taxon>
        <taxon>Monogononta</taxon>
        <taxon>Pseudotrocha</taxon>
        <taxon>Ploima</taxon>
        <taxon>Brachionidae</taxon>
        <taxon>Brachionus</taxon>
    </lineage>
</organism>
<reference evidence="1 2" key="1">
    <citation type="journal article" date="2018" name="Sci. Rep.">
        <title>Genomic signatures of local adaptation to the degree of environmental predictability in rotifers.</title>
        <authorList>
            <person name="Franch-Gras L."/>
            <person name="Hahn C."/>
            <person name="Garcia-Roger E.M."/>
            <person name="Carmona M.J."/>
            <person name="Serra M."/>
            <person name="Gomez A."/>
        </authorList>
    </citation>
    <scope>NUCLEOTIDE SEQUENCE [LARGE SCALE GENOMIC DNA]</scope>
    <source>
        <strain evidence="1">HYR1</strain>
    </source>
</reference>
<evidence type="ECO:0000313" key="1">
    <source>
        <dbReference type="EMBL" id="RMZ99170.1"/>
    </source>
</evidence>
<evidence type="ECO:0000313" key="2">
    <source>
        <dbReference type="Proteomes" id="UP000276133"/>
    </source>
</evidence>
<keyword evidence="2" id="KW-1185">Reference proteome</keyword>
<accession>A0A3M7PKE3</accession>
<dbReference type="EMBL" id="REGN01010377">
    <property type="protein sequence ID" value="RMZ99170.1"/>
    <property type="molecule type" value="Genomic_DNA"/>
</dbReference>
<protein>
    <submittedName>
        <fullName evidence="1">Uncharacterized protein</fullName>
    </submittedName>
</protein>